<dbReference type="Pfam" id="PF01612">
    <property type="entry name" value="DNA_pol_A_exo1"/>
    <property type="match status" value="1"/>
</dbReference>
<accession>A0ABR1JU75</accession>
<dbReference type="EMBL" id="JBANRG010000006">
    <property type="protein sequence ID" value="KAK7465302.1"/>
    <property type="molecule type" value="Genomic_DNA"/>
</dbReference>
<gene>
    <name evidence="2" type="ORF">VKT23_005281</name>
</gene>
<dbReference type="InterPro" id="IPR002562">
    <property type="entry name" value="3'-5'_exonuclease_dom"/>
</dbReference>
<sequence length="411" mass="46691">MTASSDNITYTLCDTDSSIRAAVDRLSNATHLAVDLEGASLGQTGGTLCIISLKNAWELDSPNYLIDVLAFASEHERRLRPIYDLLESPNITKVLFGGCMDYCALYHDCHVTLSNVVDIQLADIKSRPLRGEGLDLQLRRLGEVFVKAAAKGGSSLSRKKKDQDGSWNGNEERQMFMQVHRLLGLRDCLREHSVGGVSVPKVDHSSWLTRPLPSTYLTYAASDLINISGLFQQFVAKGYITPILEEESQRYISIWNDRKPYPGEKFRNHAFLPLDIINYRHGGTSSTSRCKCNGCQRDLPEGCFPMRETWVHTVTSESSSGTRTGQCFVCRAVCLQRQKKERQHQSRRNRSFSSSYSYHYDYDYDYDEYGHDNWGACEALDFEIEDDFGDNPWADYFLTRPGIWGMPLPYY</sequence>
<dbReference type="PANTHER" id="PTHR43040">
    <property type="entry name" value="RIBONUCLEASE D"/>
    <property type="match status" value="1"/>
</dbReference>
<reference evidence="2 3" key="1">
    <citation type="submission" date="2024-01" db="EMBL/GenBank/DDBJ databases">
        <title>A draft genome for the cacao thread blight pathogen Marasmiellus scandens.</title>
        <authorList>
            <person name="Baruah I.K."/>
            <person name="Leung J."/>
            <person name="Bukari Y."/>
            <person name="Amoako-Attah I."/>
            <person name="Meinhardt L.W."/>
            <person name="Bailey B.A."/>
            <person name="Cohen S.P."/>
        </authorList>
    </citation>
    <scope>NUCLEOTIDE SEQUENCE [LARGE SCALE GENOMIC DNA]</scope>
    <source>
        <strain evidence="2 3">GH-19</strain>
    </source>
</reference>
<evidence type="ECO:0000313" key="3">
    <source>
        <dbReference type="Proteomes" id="UP001498398"/>
    </source>
</evidence>
<dbReference type="Proteomes" id="UP001498398">
    <property type="component" value="Unassembled WGS sequence"/>
</dbReference>
<proteinExistence type="predicted"/>
<name>A0ABR1JU75_9AGAR</name>
<dbReference type="InterPro" id="IPR012337">
    <property type="entry name" value="RNaseH-like_sf"/>
</dbReference>
<dbReference type="PANTHER" id="PTHR43040:SF1">
    <property type="entry name" value="RIBONUCLEASE D"/>
    <property type="match status" value="1"/>
</dbReference>
<dbReference type="Gene3D" id="3.30.420.10">
    <property type="entry name" value="Ribonuclease H-like superfamily/Ribonuclease H"/>
    <property type="match status" value="1"/>
</dbReference>
<evidence type="ECO:0000259" key="1">
    <source>
        <dbReference type="Pfam" id="PF01612"/>
    </source>
</evidence>
<feature type="domain" description="3'-5' exonuclease" evidence="1">
    <location>
        <begin position="12"/>
        <end position="233"/>
    </location>
</feature>
<organism evidence="2 3">
    <name type="scientific">Marasmiellus scandens</name>
    <dbReference type="NCBI Taxonomy" id="2682957"/>
    <lineage>
        <taxon>Eukaryota</taxon>
        <taxon>Fungi</taxon>
        <taxon>Dikarya</taxon>
        <taxon>Basidiomycota</taxon>
        <taxon>Agaricomycotina</taxon>
        <taxon>Agaricomycetes</taxon>
        <taxon>Agaricomycetidae</taxon>
        <taxon>Agaricales</taxon>
        <taxon>Marasmiineae</taxon>
        <taxon>Omphalotaceae</taxon>
        <taxon>Marasmiellus</taxon>
    </lineage>
</organism>
<evidence type="ECO:0000313" key="2">
    <source>
        <dbReference type="EMBL" id="KAK7465302.1"/>
    </source>
</evidence>
<dbReference type="InterPro" id="IPR036397">
    <property type="entry name" value="RNaseH_sf"/>
</dbReference>
<comment type="caution">
    <text evidence="2">The sequence shown here is derived from an EMBL/GenBank/DDBJ whole genome shotgun (WGS) entry which is preliminary data.</text>
</comment>
<protein>
    <recommendedName>
        <fullName evidence="1">3'-5' exonuclease domain-containing protein</fullName>
    </recommendedName>
</protein>
<keyword evidence="3" id="KW-1185">Reference proteome</keyword>
<dbReference type="SUPFAM" id="SSF53098">
    <property type="entry name" value="Ribonuclease H-like"/>
    <property type="match status" value="1"/>
</dbReference>